<dbReference type="EMBL" id="CAXIEN010000071">
    <property type="protein sequence ID" value="CAL1273844.1"/>
    <property type="molecule type" value="Genomic_DNA"/>
</dbReference>
<dbReference type="Proteomes" id="UP001497382">
    <property type="component" value="Unassembled WGS sequence"/>
</dbReference>
<dbReference type="PANTHER" id="PTHR10174:SF130">
    <property type="entry name" value="ALPHA-TOCOPHEROL TRANSFER PROTEIN-LIKE"/>
    <property type="match status" value="1"/>
</dbReference>
<dbReference type="GO" id="GO:1902936">
    <property type="term" value="F:phosphatidylinositol bisphosphate binding"/>
    <property type="evidence" value="ECO:0007669"/>
    <property type="project" value="TreeGrafter"/>
</dbReference>
<evidence type="ECO:0000313" key="2">
    <source>
        <dbReference type="EMBL" id="CAL1273844.1"/>
    </source>
</evidence>
<dbReference type="Pfam" id="PF00650">
    <property type="entry name" value="CRAL_TRIO"/>
    <property type="match status" value="1"/>
</dbReference>
<gene>
    <name evidence="2" type="ORF">LARSCL_LOCUS7123</name>
</gene>
<comment type="caution">
    <text evidence="2">The sequence shown here is derived from an EMBL/GenBank/DDBJ whole genome shotgun (WGS) entry which is preliminary data.</text>
</comment>
<dbReference type="InterPro" id="IPR036273">
    <property type="entry name" value="CRAL/TRIO_N_dom_sf"/>
</dbReference>
<evidence type="ECO:0000259" key="1">
    <source>
        <dbReference type="PROSITE" id="PS50191"/>
    </source>
</evidence>
<feature type="domain" description="CRAL-TRIO" evidence="1">
    <location>
        <begin position="106"/>
        <end position="269"/>
    </location>
</feature>
<dbReference type="Gene3D" id="1.10.8.20">
    <property type="entry name" value="N-terminal domain of phosphatidylinositol transfer protein sec14p"/>
    <property type="match status" value="1"/>
</dbReference>
<dbReference type="SMART" id="SM00516">
    <property type="entry name" value="SEC14"/>
    <property type="match status" value="1"/>
</dbReference>
<proteinExistence type="predicted"/>
<reference evidence="2 3" key="1">
    <citation type="submission" date="2024-04" db="EMBL/GenBank/DDBJ databases">
        <authorList>
            <person name="Rising A."/>
            <person name="Reimegard J."/>
            <person name="Sonavane S."/>
            <person name="Akerstrom W."/>
            <person name="Nylinder S."/>
            <person name="Hedman E."/>
            <person name="Kallberg Y."/>
        </authorList>
    </citation>
    <scope>NUCLEOTIDE SEQUENCE [LARGE SCALE GENOMIC DNA]</scope>
</reference>
<dbReference type="InterPro" id="IPR001251">
    <property type="entry name" value="CRAL-TRIO_dom"/>
</dbReference>
<dbReference type="CDD" id="cd00170">
    <property type="entry name" value="SEC14"/>
    <property type="match status" value="1"/>
</dbReference>
<dbReference type="GO" id="GO:0016020">
    <property type="term" value="C:membrane"/>
    <property type="evidence" value="ECO:0007669"/>
    <property type="project" value="TreeGrafter"/>
</dbReference>
<name>A0AAV1ZPR3_9ARAC</name>
<dbReference type="PANTHER" id="PTHR10174">
    <property type="entry name" value="ALPHA-TOCOPHEROL TRANSFER PROTEIN-RELATED"/>
    <property type="match status" value="1"/>
</dbReference>
<keyword evidence="3" id="KW-1185">Reference proteome</keyword>
<dbReference type="AlphaFoldDB" id="A0AAV1ZPR3"/>
<protein>
    <recommendedName>
        <fullName evidence="1">CRAL-TRIO domain-containing protein</fullName>
    </recommendedName>
</protein>
<dbReference type="SUPFAM" id="SSF52087">
    <property type="entry name" value="CRAL/TRIO domain"/>
    <property type="match status" value="1"/>
</dbReference>
<dbReference type="SUPFAM" id="SSF46938">
    <property type="entry name" value="CRAL/TRIO N-terminal domain"/>
    <property type="match status" value="1"/>
</dbReference>
<dbReference type="PROSITE" id="PS50191">
    <property type="entry name" value="CRAL_TRIO"/>
    <property type="match status" value="1"/>
</dbReference>
<sequence>MSEGNEATARIDEEILPFELGYLPEYFQKKAALELNETPERKEQSIQELREFLERNKHTTGLIFEDYSLIEFLRVNKYNAVKSFSQIKAYVALRKKNSQLFQNLSYEWLVKTFYDRTLTVLPWRCPDGCTIIIVELENWNPETFPLDQVKKAIFFYIIQALREPMTQVNGIKAIIDVKSTNINHLRYCTPSNLYLIYYGLQEVCPCRYKEVHLINDSVVFRAAWFAIKPFVSEKIKKRIHFHNDPKTLVNFFPKAILPKYYGGDLENFQMWDWLKRSTTREKLNTLGGIRNWPE</sequence>
<dbReference type="InterPro" id="IPR036865">
    <property type="entry name" value="CRAL-TRIO_dom_sf"/>
</dbReference>
<evidence type="ECO:0000313" key="3">
    <source>
        <dbReference type="Proteomes" id="UP001497382"/>
    </source>
</evidence>
<dbReference type="Gene3D" id="3.40.525.10">
    <property type="entry name" value="CRAL-TRIO lipid binding domain"/>
    <property type="match status" value="1"/>
</dbReference>
<dbReference type="Gene3D" id="1.20.5.1200">
    <property type="entry name" value="Alpha-tocopherol transfer"/>
    <property type="match status" value="1"/>
</dbReference>
<dbReference type="PRINTS" id="PR00180">
    <property type="entry name" value="CRETINALDHBP"/>
</dbReference>
<organism evidence="2 3">
    <name type="scientific">Larinioides sclopetarius</name>
    <dbReference type="NCBI Taxonomy" id="280406"/>
    <lineage>
        <taxon>Eukaryota</taxon>
        <taxon>Metazoa</taxon>
        <taxon>Ecdysozoa</taxon>
        <taxon>Arthropoda</taxon>
        <taxon>Chelicerata</taxon>
        <taxon>Arachnida</taxon>
        <taxon>Araneae</taxon>
        <taxon>Araneomorphae</taxon>
        <taxon>Entelegynae</taxon>
        <taxon>Araneoidea</taxon>
        <taxon>Araneidae</taxon>
        <taxon>Larinioides</taxon>
    </lineage>
</organism>
<accession>A0AAV1ZPR3</accession>